<feature type="domain" description="UspA" evidence="2">
    <location>
        <begin position="147"/>
        <end position="266"/>
    </location>
</feature>
<dbReference type="RefSeq" id="WP_072345183.1">
    <property type="nucleotide sequence ID" value="NZ_FPKU01000003.1"/>
</dbReference>
<gene>
    <name evidence="3" type="ORF">SAMN02983003_3128</name>
</gene>
<keyword evidence="4" id="KW-1185">Reference proteome</keyword>
<reference evidence="3 4" key="1">
    <citation type="submission" date="2016-11" db="EMBL/GenBank/DDBJ databases">
        <authorList>
            <person name="Jaros S."/>
            <person name="Januszkiewicz K."/>
            <person name="Wedrychowicz H."/>
        </authorList>
    </citation>
    <scope>NUCLEOTIDE SEQUENCE [LARGE SCALE GENOMIC DNA]</scope>
    <source>
        <strain evidence="3 4">ATCC 23634</strain>
    </source>
</reference>
<dbReference type="STRING" id="665118.SAMN02983003_3128"/>
<dbReference type="Gene3D" id="3.40.50.12370">
    <property type="match status" value="1"/>
</dbReference>
<dbReference type="InterPro" id="IPR006016">
    <property type="entry name" value="UspA"/>
</dbReference>
<evidence type="ECO:0000313" key="3">
    <source>
        <dbReference type="EMBL" id="SFZ85956.1"/>
    </source>
</evidence>
<evidence type="ECO:0000259" key="2">
    <source>
        <dbReference type="Pfam" id="PF00582"/>
    </source>
</evidence>
<dbReference type="CDD" id="cd00293">
    <property type="entry name" value="USP-like"/>
    <property type="match status" value="1"/>
</dbReference>
<dbReference type="InterPro" id="IPR006015">
    <property type="entry name" value="Universal_stress_UspA"/>
</dbReference>
<name>A0A1K2I2H3_9HYPH</name>
<evidence type="ECO:0000313" key="4">
    <source>
        <dbReference type="Proteomes" id="UP000183447"/>
    </source>
</evidence>
<evidence type="ECO:0000256" key="1">
    <source>
        <dbReference type="ARBA" id="ARBA00008791"/>
    </source>
</evidence>
<protein>
    <submittedName>
        <fullName evidence="3">Universal stress protein family protein</fullName>
    </submittedName>
</protein>
<sequence length="268" mass="28962">MQADVFVPVLMYPDSPTPESVSAAVRMGRLLGEGAQVLLVEAMLPRLEGHWGSKIVGVAAMAAELEVRQHEAAQALRQHLEPQATVKAAHMSQAQILQAVSVAARTHDLTVISAETSQARELGQTLVFQSGRPVVLVPAESETSRIDRIAIAWDGSRASARAVHDAMPWIRKASFIAIVTAFDDKTIGQETVEDLRAYLGRHGLEAYAEHVSSSSDVVGIKLQDGALQHGADMLIMGAFGHSRIRDFVLGGATQKVFEETKLPIFMSH</sequence>
<dbReference type="AlphaFoldDB" id="A0A1K2I2H3"/>
<accession>A0A1K2I2H3</accession>
<comment type="similarity">
    <text evidence="1">Belongs to the universal stress protein A family.</text>
</comment>
<organism evidence="3 4">
    <name type="scientific">Devosia enhydra</name>
    <dbReference type="NCBI Taxonomy" id="665118"/>
    <lineage>
        <taxon>Bacteria</taxon>
        <taxon>Pseudomonadati</taxon>
        <taxon>Pseudomonadota</taxon>
        <taxon>Alphaproteobacteria</taxon>
        <taxon>Hyphomicrobiales</taxon>
        <taxon>Devosiaceae</taxon>
        <taxon>Devosia</taxon>
    </lineage>
</organism>
<dbReference type="Pfam" id="PF00582">
    <property type="entry name" value="Usp"/>
    <property type="match status" value="1"/>
</dbReference>
<dbReference type="Proteomes" id="UP000183447">
    <property type="component" value="Unassembled WGS sequence"/>
</dbReference>
<dbReference type="EMBL" id="FPKU01000003">
    <property type="protein sequence ID" value="SFZ85956.1"/>
    <property type="molecule type" value="Genomic_DNA"/>
</dbReference>
<proteinExistence type="inferred from homology"/>
<dbReference type="PRINTS" id="PR01438">
    <property type="entry name" value="UNVRSLSTRESS"/>
</dbReference>
<dbReference type="SUPFAM" id="SSF52402">
    <property type="entry name" value="Adenine nucleotide alpha hydrolases-like"/>
    <property type="match status" value="1"/>
</dbReference>